<feature type="region of interest" description="Disordered" evidence="2">
    <location>
        <begin position="845"/>
        <end position="880"/>
    </location>
</feature>
<gene>
    <name evidence="4" type="ORF">POM88_010252</name>
</gene>
<reference evidence="4" key="1">
    <citation type="submission" date="2023-02" db="EMBL/GenBank/DDBJ databases">
        <title>Genome of toxic invasive species Heracleum sosnowskyi carries increased number of genes despite the absence of recent whole-genome duplications.</title>
        <authorList>
            <person name="Schelkunov M."/>
            <person name="Shtratnikova V."/>
            <person name="Makarenko M."/>
            <person name="Klepikova A."/>
            <person name="Omelchenko D."/>
            <person name="Novikova G."/>
            <person name="Obukhova E."/>
            <person name="Bogdanov V."/>
            <person name="Penin A."/>
            <person name="Logacheva M."/>
        </authorList>
    </citation>
    <scope>NUCLEOTIDE SEQUENCE</scope>
    <source>
        <strain evidence="4">Hsosn_3</strain>
        <tissue evidence="4">Leaf</tissue>
    </source>
</reference>
<dbReference type="PROSITE" id="PS51319">
    <property type="entry name" value="TFIIS_N"/>
    <property type="match status" value="1"/>
</dbReference>
<dbReference type="InterPro" id="IPR035441">
    <property type="entry name" value="TFIIS/LEDGF_dom_sf"/>
</dbReference>
<dbReference type="SUPFAM" id="SSF47676">
    <property type="entry name" value="Conserved domain common to transcription factors TFIIS, elongin A, CRSP70"/>
    <property type="match status" value="1"/>
</dbReference>
<organism evidence="4 5">
    <name type="scientific">Heracleum sosnowskyi</name>
    <dbReference type="NCBI Taxonomy" id="360622"/>
    <lineage>
        <taxon>Eukaryota</taxon>
        <taxon>Viridiplantae</taxon>
        <taxon>Streptophyta</taxon>
        <taxon>Embryophyta</taxon>
        <taxon>Tracheophyta</taxon>
        <taxon>Spermatophyta</taxon>
        <taxon>Magnoliopsida</taxon>
        <taxon>eudicotyledons</taxon>
        <taxon>Gunneridae</taxon>
        <taxon>Pentapetalae</taxon>
        <taxon>asterids</taxon>
        <taxon>campanulids</taxon>
        <taxon>Apiales</taxon>
        <taxon>Apiaceae</taxon>
        <taxon>Apioideae</taxon>
        <taxon>apioid superclade</taxon>
        <taxon>Tordylieae</taxon>
        <taxon>Tordyliinae</taxon>
        <taxon>Heracleum</taxon>
    </lineage>
</organism>
<keyword evidence="5" id="KW-1185">Reference proteome</keyword>
<accession>A0AAD8JAD1</accession>
<evidence type="ECO:0000313" key="4">
    <source>
        <dbReference type="EMBL" id="KAK1400389.1"/>
    </source>
</evidence>
<keyword evidence="1" id="KW-0539">Nucleus</keyword>
<evidence type="ECO:0000256" key="2">
    <source>
        <dbReference type="SAM" id="MobiDB-lite"/>
    </source>
</evidence>
<comment type="subcellular location">
    <subcellularLocation>
        <location evidence="1">Nucleus</location>
    </subcellularLocation>
</comment>
<dbReference type="Proteomes" id="UP001237642">
    <property type="component" value="Unassembled WGS sequence"/>
</dbReference>
<name>A0AAD8JAD1_9APIA</name>
<dbReference type="EMBL" id="JAUIZM010000002">
    <property type="protein sequence ID" value="KAK1400389.1"/>
    <property type="molecule type" value="Genomic_DNA"/>
</dbReference>
<feature type="region of interest" description="Disordered" evidence="2">
    <location>
        <begin position="161"/>
        <end position="180"/>
    </location>
</feature>
<protein>
    <recommendedName>
        <fullName evidence="3">TFIIS N-terminal domain-containing protein</fullName>
    </recommendedName>
</protein>
<dbReference type="Gene3D" id="1.20.930.10">
    <property type="entry name" value="Conserved domain common to transcription factors TFIIS, elongin A, CRSP70"/>
    <property type="match status" value="1"/>
</dbReference>
<evidence type="ECO:0000313" key="5">
    <source>
        <dbReference type="Proteomes" id="UP001237642"/>
    </source>
</evidence>
<dbReference type="Pfam" id="PF08711">
    <property type="entry name" value="Med26"/>
    <property type="match status" value="1"/>
</dbReference>
<feature type="compositionally biased region" description="Basic and acidic residues" evidence="2">
    <location>
        <begin position="161"/>
        <end position="173"/>
    </location>
</feature>
<dbReference type="PANTHER" id="PTHR47292:SF1">
    <property type="entry name" value="TRANSCRIPTION ELONGATION FACTOR (TFIIS) FAMILY PROTEIN"/>
    <property type="match status" value="1"/>
</dbReference>
<evidence type="ECO:0000256" key="1">
    <source>
        <dbReference type="PROSITE-ProRule" id="PRU00649"/>
    </source>
</evidence>
<evidence type="ECO:0000259" key="3">
    <source>
        <dbReference type="PROSITE" id="PS51319"/>
    </source>
</evidence>
<dbReference type="InterPro" id="IPR017923">
    <property type="entry name" value="TFIIS_N"/>
</dbReference>
<dbReference type="AlphaFoldDB" id="A0AAD8JAD1"/>
<sequence length="880" mass="96270">MTLEDFFTLSEMKDGLSDPARVKELINVMQDDEHNIVKNVGDATRQWSAVARTIEATESKECLALFIQLDGLCYFDTWLKDGQKFFKEAGDSFVEELLSTLLVSIEKLHIDRQKSVSSGIVMTVKDLLTNKSSRVQDRARALLDSWKKIDESNVVHKDADKDEAGCDDHHDLEDVNGNPMPQIRSCDKLGATDSSFGADSINTVESKVGANIEKDFDAKKEDPCPKICSYGDVRKEVSEGKGDMCDSRSSYPCSKLSASDSTAAVDILQDSSFSEHNLGKNEDLTTNLSWKENAEAIEESNDQSDTDEDEVELGNDYDFTMSGVNLKDSIDKKSDFELEFSMFDPLEVARQVAMEVEREVDCRESSCSSSERMSGGRIRLAESPDPIHDKNRTVHPSFKDVSTRAHLSAVGDDAFAKAKNLPNEQENCIVDAEASGAAEMAQKTEPDEDKRGCGFDLNEEMLSDNNELNPVGAPISVVSASRPAAASGLPLSPLQFEGTLGWKGSSETSAFRPAPTHKVCEGENFIIASGSSSYLFQQKECLDFDLNVAENEDDKIMDVPLNKDIQNPTGWPSERCSWEASPKKIDLLNLDLNRVSDSCDVPFSNWRKETRVLPLWNGKFSQSPSSSSSVQPSLKNFDLNDQPSLFTTFSDPATTGKSSTDLCTFGSGGVKPDKSVFSLLGARVEVNQKEIVPQTVPLSNSRTVKHALDGSMPSHDSFLGLGSSTQYAHTSMYGYNGRSSGSTVPFSSSVYGLGGQIPYMVDSRGSPVLPQVLGSVPALHPSISQPSFFMSLAAAPSESNGFVPSRHGLDLNSGLMMERGNRDPGSTRQLFNLGHGILIDEQMRANSQSTSSSGGVGKRKETDGGWDPYPFNYKHHQPPW</sequence>
<proteinExistence type="predicted"/>
<dbReference type="GO" id="GO:0005634">
    <property type="term" value="C:nucleus"/>
    <property type="evidence" value="ECO:0007669"/>
    <property type="project" value="UniProtKB-SubCell"/>
</dbReference>
<reference evidence="4" key="2">
    <citation type="submission" date="2023-05" db="EMBL/GenBank/DDBJ databases">
        <authorList>
            <person name="Schelkunov M.I."/>
        </authorList>
    </citation>
    <scope>NUCLEOTIDE SEQUENCE</scope>
    <source>
        <strain evidence="4">Hsosn_3</strain>
        <tissue evidence="4">Leaf</tissue>
    </source>
</reference>
<feature type="domain" description="TFIIS N-terminal" evidence="3">
    <location>
        <begin position="73"/>
        <end position="153"/>
    </location>
</feature>
<comment type="caution">
    <text evidence="4">The sequence shown here is derived from an EMBL/GenBank/DDBJ whole genome shotgun (WGS) entry which is preliminary data.</text>
</comment>
<dbReference type="PANTHER" id="PTHR47292">
    <property type="entry name" value="TRANSCRIPTION ELONGATION FACTOR (TFIIS) FAMILY PROTEIN-RELATED"/>
    <property type="match status" value="1"/>
</dbReference>